<keyword evidence="2" id="KW-1185">Reference proteome</keyword>
<evidence type="ECO:0000313" key="2">
    <source>
        <dbReference type="Proteomes" id="UP000807342"/>
    </source>
</evidence>
<accession>A0A9P6C9Z4</accession>
<gene>
    <name evidence="1" type="ORF">P691DRAFT_25775</name>
</gene>
<name>A0A9P6C9Z4_9AGAR</name>
<protein>
    <submittedName>
        <fullName evidence="1">Uncharacterized protein</fullName>
    </submittedName>
</protein>
<evidence type="ECO:0000313" key="1">
    <source>
        <dbReference type="EMBL" id="KAF9453623.1"/>
    </source>
</evidence>
<comment type="caution">
    <text evidence="1">The sequence shown here is derived from an EMBL/GenBank/DDBJ whole genome shotgun (WGS) entry which is preliminary data.</text>
</comment>
<reference evidence="1" key="1">
    <citation type="submission" date="2020-11" db="EMBL/GenBank/DDBJ databases">
        <authorList>
            <consortium name="DOE Joint Genome Institute"/>
            <person name="Ahrendt S."/>
            <person name="Riley R."/>
            <person name="Andreopoulos W."/>
            <person name="Labutti K."/>
            <person name="Pangilinan J."/>
            <person name="Ruiz-Duenas F.J."/>
            <person name="Barrasa J.M."/>
            <person name="Sanchez-Garcia M."/>
            <person name="Camarero S."/>
            <person name="Miyauchi S."/>
            <person name="Serrano A."/>
            <person name="Linde D."/>
            <person name="Babiker R."/>
            <person name="Drula E."/>
            <person name="Ayuso-Fernandez I."/>
            <person name="Pacheco R."/>
            <person name="Padilla G."/>
            <person name="Ferreira P."/>
            <person name="Barriuso J."/>
            <person name="Kellner H."/>
            <person name="Castanera R."/>
            <person name="Alfaro M."/>
            <person name="Ramirez L."/>
            <person name="Pisabarro A.G."/>
            <person name="Kuo A."/>
            <person name="Tritt A."/>
            <person name="Lipzen A."/>
            <person name="He G."/>
            <person name="Yan M."/>
            <person name="Ng V."/>
            <person name="Cullen D."/>
            <person name="Martin F."/>
            <person name="Rosso M.-N."/>
            <person name="Henrissat B."/>
            <person name="Hibbett D."/>
            <person name="Martinez A.T."/>
            <person name="Grigoriev I.V."/>
        </authorList>
    </citation>
    <scope>NUCLEOTIDE SEQUENCE</scope>
    <source>
        <strain evidence="1">MF-IS2</strain>
    </source>
</reference>
<dbReference type="Proteomes" id="UP000807342">
    <property type="component" value="Unassembled WGS sequence"/>
</dbReference>
<organism evidence="1 2">
    <name type="scientific">Macrolepiota fuliginosa MF-IS2</name>
    <dbReference type="NCBI Taxonomy" id="1400762"/>
    <lineage>
        <taxon>Eukaryota</taxon>
        <taxon>Fungi</taxon>
        <taxon>Dikarya</taxon>
        <taxon>Basidiomycota</taxon>
        <taxon>Agaricomycotina</taxon>
        <taxon>Agaricomycetes</taxon>
        <taxon>Agaricomycetidae</taxon>
        <taxon>Agaricales</taxon>
        <taxon>Agaricineae</taxon>
        <taxon>Agaricaceae</taxon>
        <taxon>Macrolepiota</taxon>
    </lineage>
</organism>
<sequence length="94" mass="10090">MSFTRKTCDHCKAGMARPISVAEDALLYLVRQLGEVGSLVLPYSSSSIEDFAHLRSCSHYCSAAGLHVFAYSSLFLSVFATWSAGPPEPLGAGF</sequence>
<proteinExistence type="predicted"/>
<dbReference type="EMBL" id="MU151060">
    <property type="protein sequence ID" value="KAF9453623.1"/>
    <property type="molecule type" value="Genomic_DNA"/>
</dbReference>
<dbReference type="AlphaFoldDB" id="A0A9P6C9Z4"/>